<accession>E3J2L0</accession>
<gene>
    <name evidence="2" type="ordered locus">FraEuI1c_2490</name>
</gene>
<feature type="compositionally biased region" description="Polar residues" evidence="1">
    <location>
        <begin position="1"/>
        <end position="10"/>
    </location>
</feature>
<feature type="region of interest" description="Disordered" evidence="1">
    <location>
        <begin position="1"/>
        <end position="42"/>
    </location>
</feature>
<reference evidence="2 3" key="1">
    <citation type="submission" date="2010-10" db="EMBL/GenBank/DDBJ databases">
        <title>Complete sequence of Frankia sp. EuI1c.</title>
        <authorList>
            <consortium name="US DOE Joint Genome Institute"/>
            <person name="Lucas S."/>
            <person name="Copeland A."/>
            <person name="Lapidus A."/>
            <person name="Cheng J.-F."/>
            <person name="Bruce D."/>
            <person name="Goodwin L."/>
            <person name="Pitluck S."/>
            <person name="Chertkov O."/>
            <person name="Detter J.C."/>
            <person name="Han C."/>
            <person name="Tapia R."/>
            <person name="Land M."/>
            <person name="Hauser L."/>
            <person name="Jeffries C."/>
            <person name="Kyrpides N."/>
            <person name="Ivanova N."/>
            <person name="Mikhailova N."/>
            <person name="Beauchemin N."/>
            <person name="Sen A."/>
            <person name="Sur S.A."/>
            <person name="Gtari M."/>
            <person name="Wall L."/>
            <person name="Tisa L."/>
            <person name="Woyke T."/>
        </authorList>
    </citation>
    <scope>NUCLEOTIDE SEQUENCE [LARGE SCALE GENOMIC DNA]</scope>
    <source>
        <strain evidence="3">DSM 45817 / CECT 9037 / EuI1c</strain>
    </source>
</reference>
<dbReference type="InParanoid" id="E3J2L0"/>
<protein>
    <submittedName>
        <fullName evidence="2">Uncharacterized protein</fullName>
    </submittedName>
</protein>
<keyword evidence="3" id="KW-1185">Reference proteome</keyword>
<dbReference type="RefSeq" id="WP_013423642.1">
    <property type="nucleotide sequence ID" value="NC_014666.1"/>
</dbReference>
<dbReference type="KEGG" id="fri:FraEuI1c_2490"/>
<dbReference type="Proteomes" id="UP000002484">
    <property type="component" value="Chromosome"/>
</dbReference>
<evidence type="ECO:0000256" key="1">
    <source>
        <dbReference type="SAM" id="MobiDB-lite"/>
    </source>
</evidence>
<sequence length="123" mass="13069">MNAVSGTTSSGRRKPRLVAETTTGSNQSRRLHQQPAAATTGRPSWVAIRLHAALTEADRPVRARSLAYDLGLSAAEVTAELRHLQDLGAATSRDRRWTVAAVDLNAAVDRAATTATAAPRRTA</sequence>
<dbReference type="EMBL" id="CP002299">
    <property type="protein sequence ID" value="ADP80524.1"/>
    <property type="molecule type" value="Genomic_DNA"/>
</dbReference>
<proteinExistence type="predicted"/>
<dbReference type="AlphaFoldDB" id="E3J2L0"/>
<evidence type="ECO:0000313" key="2">
    <source>
        <dbReference type="EMBL" id="ADP80524.1"/>
    </source>
</evidence>
<dbReference type="HOGENOM" id="CLU_2011903_0_0_11"/>
<organism evidence="2 3">
    <name type="scientific">Pseudofrankia inefficax (strain DSM 45817 / CECT 9037 / DDB 130130 / EuI1c)</name>
    <name type="common">Frankia inefficax</name>
    <dbReference type="NCBI Taxonomy" id="298654"/>
    <lineage>
        <taxon>Bacteria</taxon>
        <taxon>Bacillati</taxon>
        <taxon>Actinomycetota</taxon>
        <taxon>Actinomycetes</taxon>
        <taxon>Frankiales</taxon>
        <taxon>Frankiaceae</taxon>
        <taxon>Pseudofrankia</taxon>
    </lineage>
</organism>
<name>E3J2L0_PSEI1</name>
<evidence type="ECO:0000313" key="3">
    <source>
        <dbReference type="Proteomes" id="UP000002484"/>
    </source>
</evidence>